<reference evidence="11 12" key="1">
    <citation type="journal article" date="2016" name="Nat. Commun.">
        <title>Thousands of microbial genomes shed light on interconnected biogeochemical processes in an aquifer system.</title>
        <authorList>
            <person name="Anantharaman K."/>
            <person name="Brown C.T."/>
            <person name="Hug L.A."/>
            <person name="Sharon I."/>
            <person name="Castelle C.J."/>
            <person name="Probst A.J."/>
            <person name="Thomas B.C."/>
            <person name="Singh A."/>
            <person name="Wilkins M.J."/>
            <person name="Karaoz U."/>
            <person name="Brodie E.L."/>
            <person name="Williams K.H."/>
            <person name="Hubbard S.S."/>
            <person name="Banfield J.F."/>
        </authorList>
    </citation>
    <scope>NUCLEOTIDE SEQUENCE [LARGE SCALE GENOMIC DNA]</scope>
</reference>
<proteinExistence type="inferred from homology"/>
<evidence type="ECO:0000313" key="11">
    <source>
        <dbReference type="EMBL" id="OGY88601.1"/>
    </source>
</evidence>
<keyword evidence="5 8" id="KW-0648">Protein biosynthesis</keyword>
<evidence type="ECO:0000256" key="9">
    <source>
        <dbReference type="PIRSR" id="PIRSR001549-1"/>
    </source>
</evidence>
<keyword evidence="8" id="KW-0963">Cytoplasm</keyword>
<name>A0A1G2BHD7_9BACT</name>
<dbReference type="SUPFAM" id="SSF55681">
    <property type="entry name" value="Class II aaRS and biotin synthetases"/>
    <property type="match status" value="1"/>
</dbReference>
<dbReference type="Proteomes" id="UP000177817">
    <property type="component" value="Unassembled WGS sequence"/>
</dbReference>
<evidence type="ECO:0000259" key="10">
    <source>
        <dbReference type="PROSITE" id="PS50862"/>
    </source>
</evidence>
<dbReference type="CDD" id="cd00773">
    <property type="entry name" value="HisRS-like_core"/>
    <property type="match status" value="1"/>
</dbReference>
<evidence type="ECO:0000256" key="6">
    <source>
        <dbReference type="ARBA" id="ARBA00023146"/>
    </source>
</evidence>
<dbReference type="InterPro" id="IPR006195">
    <property type="entry name" value="aa-tRNA-synth_II"/>
</dbReference>
<dbReference type="InterPro" id="IPR004154">
    <property type="entry name" value="Anticodon-bd"/>
</dbReference>
<dbReference type="NCBIfam" id="TIGR00442">
    <property type="entry name" value="hisS"/>
    <property type="match status" value="1"/>
</dbReference>
<evidence type="ECO:0000256" key="5">
    <source>
        <dbReference type="ARBA" id="ARBA00022917"/>
    </source>
</evidence>
<evidence type="ECO:0000256" key="8">
    <source>
        <dbReference type="HAMAP-Rule" id="MF_00127"/>
    </source>
</evidence>
<dbReference type="Pfam" id="PF13393">
    <property type="entry name" value="tRNA-synt_His"/>
    <property type="match status" value="1"/>
</dbReference>
<dbReference type="Pfam" id="PF03129">
    <property type="entry name" value="HGTP_anticodon"/>
    <property type="match status" value="1"/>
</dbReference>
<dbReference type="InterPro" id="IPR036621">
    <property type="entry name" value="Anticodon-bd_dom_sf"/>
</dbReference>
<dbReference type="HAMAP" id="MF_00127">
    <property type="entry name" value="His_tRNA_synth"/>
    <property type="match status" value="1"/>
</dbReference>
<dbReference type="EMBL" id="MHKK01000060">
    <property type="protein sequence ID" value="OGY88601.1"/>
    <property type="molecule type" value="Genomic_DNA"/>
</dbReference>
<dbReference type="InterPro" id="IPR033656">
    <property type="entry name" value="HisRS_anticodon"/>
</dbReference>
<dbReference type="InterPro" id="IPR004516">
    <property type="entry name" value="HisRS/HisZ"/>
</dbReference>
<dbReference type="PROSITE" id="PS50862">
    <property type="entry name" value="AA_TRNA_LIGASE_II"/>
    <property type="match status" value="1"/>
</dbReference>
<feature type="binding site" evidence="9">
    <location>
        <position position="134"/>
    </location>
    <ligand>
        <name>L-histidine</name>
        <dbReference type="ChEBI" id="CHEBI:57595"/>
    </ligand>
</feature>
<comment type="caution">
    <text evidence="11">The sequence shown here is derived from an EMBL/GenBank/DDBJ whole genome shotgun (WGS) entry which is preliminary data.</text>
</comment>
<organism evidence="11 12">
    <name type="scientific">Candidatus Komeilibacteria bacterium RIFCSPHIGHO2_01_FULL_52_14</name>
    <dbReference type="NCBI Taxonomy" id="1798549"/>
    <lineage>
        <taxon>Bacteria</taxon>
        <taxon>Candidatus Komeiliibacteriota</taxon>
    </lineage>
</organism>
<dbReference type="GO" id="GO:0004821">
    <property type="term" value="F:histidine-tRNA ligase activity"/>
    <property type="evidence" value="ECO:0007669"/>
    <property type="project" value="UniProtKB-UniRule"/>
</dbReference>
<dbReference type="PANTHER" id="PTHR43707:SF1">
    <property type="entry name" value="HISTIDINE--TRNA LIGASE, MITOCHONDRIAL-RELATED"/>
    <property type="match status" value="1"/>
</dbReference>
<keyword evidence="4 8" id="KW-0067">ATP-binding</keyword>
<comment type="subcellular location">
    <subcellularLocation>
        <location evidence="8">Cytoplasm</location>
    </subcellularLocation>
</comment>
<accession>A0A1G2BHD7</accession>
<gene>
    <name evidence="8" type="primary">hisS</name>
    <name evidence="11" type="ORF">A2677_02780</name>
</gene>
<evidence type="ECO:0000256" key="1">
    <source>
        <dbReference type="ARBA" id="ARBA00008226"/>
    </source>
</evidence>
<evidence type="ECO:0000313" key="12">
    <source>
        <dbReference type="Proteomes" id="UP000177817"/>
    </source>
</evidence>
<dbReference type="GO" id="GO:0005737">
    <property type="term" value="C:cytoplasm"/>
    <property type="evidence" value="ECO:0007669"/>
    <property type="project" value="UniProtKB-SubCell"/>
</dbReference>
<evidence type="ECO:0000256" key="4">
    <source>
        <dbReference type="ARBA" id="ARBA00022840"/>
    </source>
</evidence>
<dbReference type="PANTHER" id="PTHR43707">
    <property type="entry name" value="HISTIDYL-TRNA SYNTHETASE"/>
    <property type="match status" value="1"/>
</dbReference>
<evidence type="ECO:0000256" key="2">
    <source>
        <dbReference type="ARBA" id="ARBA00022598"/>
    </source>
</evidence>
<sequence>MSSVKAKKQSYQLLRGMKDILPEEERYWRFLSERVVDFARRFGYSRIDTPVLEQASLYLRSSGPSSDVVTKEMYVFTDPGNERVALRPEGTPGVVRAYIEHGLLNQPQPVKFFYMGPMFRHDRPQAGRFRQHTQFGFEVIGDQSPILDAQLIMMGYRFYKDINLAIQIDVNSIGCSVCRPRYVKKLTQFLTDNKKSLGLDDQERLKKNPLRVLDSKDPNLEPVLQQAPQSVDFLCDECKDHFVLVLEYLDELDVTYNLNPRIVRGLDYYSKTTWEIIETARTGGQDSLGGGGRYDELLHTLGARAKTPAVGFACGVERTITRLRANDIAVPTLPKAGLYIAQLGKEAKKKALRLFTLLDSEGYHVAENLSKDGLKTQLESADRLGVKYALIIGQQEIVDNTVLIRDMENGNQETVDWAKIVPEIGKRLEKGVNSKRLERQQPPLLPVQPQ</sequence>
<evidence type="ECO:0000256" key="3">
    <source>
        <dbReference type="ARBA" id="ARBA00022741"/>
    </source>
</evidence>
<comment type="catalytic activity">
    <reaction evidence="7 8">
        <text>tRNA(His) + L-histidine + ATP = L-histidyl-tRNA(His) + AMP + diphosphate + H(+)</text>
        <dbReference type="Rhea" id="RHEA:17313"/>
        <dbReference type="Rhea" id="RHEA-COMP:9665"/>
        <dbReference type="Rhea" id="RHEA-COMP:9689"/>
        <dbReference type="ChEBI" id="CHEBI:15378"/>
        <dbReference type="ChEBI" id="CHEBI:30616"/>
        <dbReference type="ChEBI" id="CHEBI:33019"/>
        <dbReference type="ChEBI" id="CHEBI:57595"/>
        <dbReference type="ChEBI" id="CHEBI:78442"/>
        <dbReference type="ChEBI" id="CHEBI:78527"/>
        <dbReference type="ChEBI" id="CHEBI:456215"/>
        <dbReference type="EC" id="6.1.1.21"/>
    </reaction>
</comment>
<dbReference type="InterPro" id="IPR041715">
    <property type="entry name" value="HisRS-like_core"/>
</dbReference>
<dbReference type="InterPro" id="IPR015807">
    <property type="entry name" value="His-tRNA-ligase"/>
</dbReference>
<dbReference type="EC" id="6.1.1.21" evidence="8"/>
<keyword evidence="3 8" id="KW-0547">Nucleotide-binding</keyword>
<dbReference type="PIRSF" id="PIRSF001549">
    <property type="entry name" value="His-tRNA_synth"/>
    <property type="match status" value="1"/>
</dbReference>
<dbReference type="SUPFAM" id="SSF52954">
    <property type="entry name" value="Class II aaRS ABD-related"/>
    <property type="match status" value="1"/>
</dbReference>
<dbReference type="GO" id="GO:0006427">
    <property type="term" value="P:histidyl-tRNA aminoacylation"/>
    <property type="evidence" value="ECO:0007669"/>
    <property type="project" value="UniProtKB-UniRule"/>
</dbReference>
<protein>
    <recommendedName>
        <fullName evidence="8">Histidine--tRNA ligase</fullName>
        <ecNumber evidence="8">6.1.1.21</ecNumber>
    </recommendedName>
    <alternativeName>
        <fullName evidence="8">Histidyl-tRNA synthetase</fullName>
        <shortName evidence="8">HisRS</shortName>
    </alternativeName>
</protein>
<dbReference type="CDD" id="cd00859">
    <property type="entry name" value="HisRS_anticodon"/>
    <property type="match status" value="1"/>
</dbReference>
<feature type="binding site" evidence="9">
    <location>
        <position position="138"/>
    </location>
    <ligand>
        <name>L-histidine</name>
        <dbReference type="ChEBI" id="CHEBI:57595"/>
    </ligand>
</feature>
<feature type="binding site" evidence="9">
    <location>
        <begin position="268"/>
        <end position="269"/>
    </location>
    <ligand>
        <name>L-histidine</name>
        <dbReference type="ChEBI" id="CHEBI:57595"/>
    </ligand>
</feature>
<dbReference type="AlphaFoldDB" id="A0A1G2BHD7"/>
<comment type="similarity">
    <text evidence="1 8">Belongs to the class-II aminoacyl-tRNA synthetase family.</text>
</comment>
<dbReference type="GO" id="GO:0005524">
    <property type="term" value="F:ATP binding"/>
    <property type="evidence" value="ECO:0007669"/>
    <property type="project" value="UniProtKB-UniRule"/>
</dbReference>
<comment type="subunit">
    <text evidence="8">Homodimer.</text>
</comment>
<feature type="binding site" evidence="9">
    <location>
        <begin position="89"/>
        <end position="91"/>
    </location>
    <ligand>
        <name>L-histidine</name>
        <dbReference type="ChEBI" id="CHEBI:57595"/>
    </ligand>
</feature>
<keyword evidence="2 8" id="KW-0436">Ligase</keyword>
<feature type="domain" description="Aminoacyl-transfer RNA synthetases class-II family profile" evidence="10">
    <location>
        <begin position="29"/>
        <end position="331"/>
    </location>
</feature>
<feature type="binding site" evidence="9">
    <location>
        <position position="120"/>
    </location>
    <ligand>
        <name>L-histidine</name>
        <dbReference type="ChEBI" id="CHEBI:57595"/>
    </ligand>
</feature>
<dbReference type="InterPro" id="IPR045864">
    <property type="entry name" value="aa-tRNA-synth_II/BPL/LPL"/>
</dbReference>
<keyword evidence="6 8" id="KW-0030">Aminoacyl-tRNA synthetase</keyword>
<evidence type="ECO:0000256" key="7">
    <source>
        <dbReference type="ARBA" id="ARBA00047639"/>
    </source>
</evidence>
<feature type="binding site" evidence="9">
    <location>
        <position position="264"/>
    </location>
    <ligand>
        <name>L-histidine</name>
        <dbReference type="ChEBI" id="CHEBI:57595"/>
    </ligand>
</feature>
<dbReference type="Gene3D" id="3.30.930.10">
    <property type="entry name" value="Bira Bifunctional Protein, Domain 2"/>
    <property type="match status" value="1"/>
</dbReference>
<dbReference type="Gene3D" id="3.40.50.800">
    <property type="entry name" value="Anticodon-binding domain"/>
    <property type="match status" value="1"/>
</dbReference>